<feature type="transmembrane region" description="Helical" evidence="5">
    <location>
        <begin position="155"/>
        <end position="177"/>
    </location>
</feature>
<sequence length="424" mass="47219">LSSDILAMENENSDNSIEASGSDNSFQTDPQVPLCQEIASERNAAHLVSSPRTLMNILRCMVGPGCFALPVSFKMAGLWVSLMLIFVIGFSSAYCMLMLVQCAQLLCSKTGHLELDYGHLAKKAFDYGPIALGVCSVQIVFLAEHFKEVIEHNFQTVPLSLIVYASIMLVFIILISLIRHLRTLSLLATFANIFMLIAFFIIFQKVLSPPNRIASLPGYTNLQGFMLAIGSMLYAFEGQAVILPLENKMKNPKDMLGWNGVLSVSMSIVTCVYAATGFFGYATFGNEVKGSITLYELVKILLMISVFISYPIQLYVVVEMLWPAIQRKIRFSQERILFIMEFALHFLAIAIPNLEKIIPFVGVTAGIVLGYVFPPIIAIIIYYDDAFSWSSLQKYWFYGKNIFLIFIGIVSTVVGLYANILNLS</sequence>
<dbReference type="GO" id="GO:0005774">
    <property type="term" value="C:vacuolar membrane"/>
    <property type="evidence" value="ECO:0007669"/>
    <property type="project" value="TreeGrafter"/>
</dbReference>
<dbReference type="Gene3D" id="1.20.1740.10">
    <property type="entry name" value="Amino acid/polyamine transporter I"/>
    <property type="match status" value="1"/>
</dbReference>
<organism evidence="7 8">
    <name type="scientific">Trichinella pseudospiralis</name>
    <name type="common">Parasitic roundworm</name>
    <dbReference type="NCBI Taxonomy" id="6337"/>
    <lineage>
        <taxon>Eukaryota</taxon>
        <taxon>Metazoa</taxon>
        <taxon>Ecdysozoa</taxon>
        <taxon>Nematoda</taxon>
        <taxon>Enoplea</taxon>
        <taxon>Dorylaimia</taxon>
        <taxon>Trichinellida</taxon>
        <taxon>Trichinellidae</taxon>
        <taxon>Trichinella</taxon>
    </lineage>
</organism>
<dbReference type="GO" id="GO:0015179">
    <property type="term" value="F:L-amino acid transmembrane transporter activity"/>
    <property type="evidence" value="ECO:0007669"/>
    <property type="project" value="TreeGrafter"/>
</dbReference>
<evidence type="ECO:0000256" key="3">
    <source>
        <dbReference type="ARBA" id="ARBA00022989"/>
    </source>
</evidence>
<dbReference type="Proteomes" id="UP000054815">
    <property type="component" value="Unassembled WGS sequence"/>
</dbReference>
<evidence type="ECO:0000313" key="8">
    <source>
        <dbReference type="Proteomes" id="UP000054815"/>
    </source>
</evidence>
<dbReference type="PANTHER" id="PTHR22950">
    <property type="entry name" value="AMINO ACID TRANSPORTER"/>
    <property type="match status" value="1"/>
</dbReference>
<feature type="non-terminal residue" evidence="7">
    <location>
        <position position="1"/>
    </location>
</feature>
<name>A0A0V0YFD9_TRIPS</name>
<proteinExistence type="predicted"/>
<protein>
    <submittedName>
        <fullName evidence="7">Putative amino acid permease F59B2.2</fullName>
    </submittedName>
</protein>
<feature type="transmembrane region" description="Helical" evidence="5">
    <location>
        <begin position="300"/>
        <end position="324"/>
    </location>
</feature>
<feature type="transmembrane region" description="Helical" evidence="5">
    <location>
        <begin position="257"/>
        <end position="280"/>
    </location>
</feature>
<feature type="transmembrane region" description="Helical" evidence="5">
    <location>
        <begin position="184"/>
        <end position="204"/>
    </location>
</feature>
<gene>
    <name evidence="7" type="primary">F59B2.2</name>
    <name evidence="7" type="ORF">T4E_854</name>
</gene>
<feature type="transmembrane region" description="Helical" evidence="5">
    <location>
        <begin position="360"/>
        <end position="383"/>
    </location>
</feature>
<feature type="transmembrane region" description="Helical" evidence="5">
    <location>
        <begin position="224"/>
        <end position="245"/>
    </location>
</feature>
<feature type="transmembrane region" description="Helical" evidence="5">
    <location>
        <begin position="79"/>
        <end position="103"/>
    </location>
</feature>
<dbReference type="EMBL" id="JYDU01000019">
    <property type="protein sequence ID" value="KRX98812.1"/>
    <property type="molecule type" value="Genomic_DNA"/>
</dbReference>
<evidence type="ECO:0000259" key="6">
    <source>
        <dbReference type="Pfam" id="PF01490"/>
    </source>
</evidence>
<dbReference type="Pfam" id="PF01490">
    <property type="entry name" value="Aa_trans"/>
    <property type="match status" value="1"/>
</dbReference>
<evidence type="ECO:0000256" key="5">
    <source>
        <dbReference type="SAM" id="Phobius"/>
    </source>
</evidence>
<comment type="caution">
    <text evidence="7">The sequence shown here is derived from an EMBL/GenBank/DDBJ whole genome shotgun (WGS) entry which is preliminary data.</text>
</comment>
<feature type="domain" description="Amino acid transporter transmembrane" evidence="6">
    <location>
        <begin position="50"/>
        <end position="420"/>
    </location>
</feature>
<evidence type="ECO:0000313" key="7">
    <source>
        <dbReference type="EMBL" id="KRX98812.1"/>
    </source>
</evidence>
<dbReference type="PANTHER" id="PTHR22950:SF343">
    <property type="entry name" value="AMINO ACID TRANSPORTER SKAT-1-RELATED"/>
    <property type="match status" value="1"/>
</dbReference>
<dbReference type="AlphaFoldDB" id="A0A0V0YFD9"/>
<keyword evidence="3 5" id="KW-1133">Transmembrane helix</keyword>
<dbReference type="InterPro" id="IPR013057">
    <property type="entry name" value="AA_transpt_TM"/>
</dbReference>
<reference evidence="7 8" key="1">
    <citation type="submission" date="2015-01" db="EMBL/GenBank/DDBJ databases">
        <title>Evolution of Trichinella species and genotypes.</title>
        <authorList>
            <person name="Korhonen P.K."/>
            <person name="Edoardo P."/>
            <person name="Giuseppe L.R."/>
            <person name="Gasser R.B."/>
        </authorList>
    </citation>
    <scope>NUCLEOTIDE SEQUENCE [LARGE SCALE GENOMIC DNA]</scope>
    <source>
        <strain evidence="7">ISS141</strain>
    </source>
</reference>
<keyword evidence="4 5" id="KW-0472">Membrane</keyword>
<evidence type="ECO:0000256" key="4">
    <source>
        <dbReference type="ARBA" id="ARBA00023136"/>
    </source>
</evidence>
<accession>A0A0V0YFD9</accession>
<evidence type="ECO:0000256" key="2">
    <source>
        <dbReference type="ARBA" id="ARBA00022692"/>
    </source>
</evidence>
<keyword evidence="2 5" id="KW-0812">Transmembrane</keyword>
<evidence type="ECO:0000256" key="1">
    <source>
        <dbReference type="ARBA" id="ARBA00004141"/>
    </source>
</evidence>
<feature type="transmembrane region" description="Helical" evidence="5">
    <location>
        <begin position="395"/>
        <end position="418"/>
    </location>
</feature>
<comment type="subcellular location">
    <subcellularLocation>
        <location evidence="1">Membrane</location>
        <topology evidence="1">Multi-pass membrane protein</topology>
    </subcellularLocation>
</comment>